<dbReference type="FunCoup" id="A0A402CXG3">
    <property type="interactions" value="7"/>
</dbReference>
<dbReference type="InterPro" id="IPR002933">
    <property type="entry name" value="Peptidase_M20"/>
</dbReference>
<evidence type="ECO:0000313" key="8">
    <source>
        <dbReference type="Proteomes" id="UP000287394"/>
    </source>
</evidence>
<evidence type="ECO:0000256" key="6">
    <source>
        <dbReference type="PIRSR" id="PIRSR001123-2"/>
    </source>
</evidence>
<dbReference type="OrthoDB" id="9804934at2"/>
<dbReference type="SUPFAM" id="SSF53187">
    <property type="entry name" value="Zn-dependent exopeptidases"/>
    <property type="match status" value="1"/>
</dbReference>
<dbReference type="Gene3D" id="3.30.70.360">
    <property type="match status" value="1"/>
</dbReference>
<comment type="cofactor">
    <cofactor evidence="1">
        <name>Zn(2+)</name>
        <dbReference type="ChEBI" id="CHEBI:29105"/>
    </cofactor>
</comment>
<dbReference type="EMBL" id="AP025739">
    <property type="protein sequence ID" value="BDI32304.1"/>
    <property type="molecule type" value="Genomic_DNA"/>
</dbReference>
<reference evidence="7 8" key="1">
    <citation type="journal article" date="2019" name="Int. J. Syst. Evol. Microbiol.">
        <title>Capsulimonas corticalis gen. nov., sp. nov., an aerobic capsulated bacterium, of a novel bacterial order, Capsulimonadales ord. nov., of the class Armatimonadia of the phylum Armatimonadetes.</title>
        <authorList>
            <person name="Li J."/>
            <person name="Kudo C."/>
            <person name="Tonouchi A."/>
        </authorList>
    </citation>
    <scope>NUCLEOTIDE SEQUENCE [LARGE SCALE GENOMIC DNA]</scope>
    <source>
        <strain evidence="7 8">AX-7</strain>
    </source>
</reference>
<keyword evidence="4" id="KW-0862">Zinc</keyword>
<keyword evidence="3" id="KW-0378">Hydrolase</keyword>
<dbReference type="InterPro" id="IPR010162">
    <property type="entry name" value="PepT-like"/>
</dbReference>
<dbReference type="SUPFAM" id="SSF55031">
    <property type="entry name" value="Bacterial exopeptidase dimerisation domain"/>
    <property type="match status" value="1"/>
</dbReference>
<keyword evidence="8" id="KW-1185">Reference proteome</keyword>
<dbReference type="PANTHER" id="PTHR42994:SF2">
    <property type="entry name" value="PEPTIDASE"/>
    <property type="match status" value="1"/>
</dbReference>
<dbReference type="PANTHER" id="PTHR42994">
    <property type="entry name" value="PEPTIDASE T"/>
    <property type="match status" value="1"/>
</dbReference>
<dbReference type="NCBIfam" id="TIGR01883">
    <property type="entry name" value="PepT-like"/>
    <property type="match status" value="1"/>
</dbReference>
<dbReference type="InterPro" id="IPR008007">
    <property type="entry name" value="Peptidase_M42"/>
</dbReference>
<dbReference type="InterPro" id="IPR011650">
    <property type="entry name" value="Peptidase_M20_dimer"/>
</dbReference>
<dbReference type="GO" id="GO:0004177">
    <property type="term" value="F:aminopeptidase activity"/>
    <property type="evidence" value="ECO:0007669"/>
    <property type="project" value="UniProtKB-UniRule"/>
</dbReference>
<dbReference type="AlphaFoldDB" id="A0A402CXG3"/>
<gene>
    <name evidence="7" type="ORF">CCAX7_43550</name>
</gene>
<feature type="binding site" evidence="6">
    <location>
        <position position="368"/>
    </location>
    <ligand>
        <name>Zn(2+)</name>
        <dbReference type="ChEBI" id="CHEBI:29105"/>
        <label>2</label>
    </ligand>
</feature>
<sequence length="400" mass="43260">MLVEHWPQTVTPGAQVFMAITARTINQDRLVNLFLDLARQNTPPRAEKAASDIAFRLLETLGFTCEYDDAGEKVGGNVGNLIAFKKGTVEGAPPIFFSAHFDTVEPTPGLEPIIEGDIIRSDGKTIVGADDIGGLAPIIEAMAVLHEEQIPHGDIQLLLTICEEIGLVGAKHLDPRRIQAKYGFVLDAGPPVGSFIYHAPTQDIFEVWIHGRAAHAGAQPEDGISALHVAAKAVARMKIGRVDHETTANVGIIHSGTATNIIPFECYLKCETRSRTSRKVDEQRDLMIAIFQEEAEAAGATVTVKVDRAYNGYELAMDAPVLLIGQEATESIGMEHLLRVTGGGADANIFNANGFPTTVLGCGMTNIHRHDEYIHISDMVKSAQLVLAITETAARWSEKD</sequence>
<name>A0A402CXG3_9BACT</name>
<dbReference type="RefSeq" id="WP_119322012.1">
    <property type="nucleotide sequence ID" value="NZ_AP025739.1"/>
</dbReference>
<proteinExistence type="inferred from homology"/>
<evidence type="ECO:0000256" key="5">
    <source>
        <dbReference type="PIRNR" id="PIRNR001123"/>
    </source>
</evidence>
<evidence type="ECO:0000256" key="3">
    <source>
        <dbReference type="ARBA" id="ARBA00022801"/>
    </source>
</evidence>
<evidence type="ECO:0000256" key="4">
    <source>
        <dbReference type="ARBA" id="ARBA00022833"/>
    </source>
</evidence>
<evidence type="ECO:0000256" key="1">
    <source>
        <dbReference type="ARBA" id="ARBA00001947"/>
    </source>
</evidence>
<evidence type="ECO:0000313" key="7">
    <source>
        <dbReference type="EMBL" id="BDI32304.1"/>
    </source>
</evidence>
<protein>
    <submittedName>
        <fullName evidence="7">Uncharacterized protein</fullName>
    </submittedName>
</protein>
<dbReference type="PIRSF" id="PIRSF001123">
    <property type="entry name" value="PepA_GA"/>
    <property type="match status" value="1"/>
</dbReference>
<evidence type="ECO:0000256" key="2">
    <source>
        <dbReference type="ARBA" id="ARBA00022723"/>
    </source>
</evidence>
<comment type="cofactor">
    <cofactor evidence="6">
        <name>a divalent metal cation</name>
        <dbReference type="ChEBI" id="CHEBI:60240"/>
    </cofactor>
    <text evidence="6">Binds 2 divalent metal cations per subunit.</text>
</comment>
<dbReference type="GO" id="GO:0046872">
    <property type="term" value="F:metal ion binding"/>
    <property type="evidence" value="ECO:0007669"/>
    <property type="project" value="UniProtKB-UniRule"/>
</dbReference>
<comment type="similarity">
    <text evidence="5">Belongs to the peptidase M42 family.</text>
</comment>
<dbReference type="Gene3D" id="3.40.630.10">
    <property type="entry name" value="Zn peptidases"/>
    <property type="match status" value="1"/>
</dbReference>
<keyword evidence="2 6" id="KW-0479">Metal-binding</keyword>
<dbReference type="KEGG" id="ccot:CCAX7_43550"/>
<dbReference type="InterPro" id="IPR036264">
    <property type="entry name" value="Bact_exopeptidase_dim_dom"/>
</dbReference>
<dbReference type="Pfam" id="PF01546">
    <property type="entry name" value="Peptidase_M20"/>
    <property type="match status" value="1"/>
</dbReference>
<dbReference type="Proteomes" id="UP000287394">
    <property type="component" value="Chromosome"/>
</dbReference>
<organism evidence="7 8">
    <name type="scientific">Capsulimonas corticalis</name>
    <dbReference type="NCBI Taxonomy" id="2219043"/>
    <lineage>
        <taxon>Bacteria</taxon>
        <taxon>Bacillati</taxon>
        <taxon>Armatimonadota</taxon>
        <taxon>Armatimonadia</taxon>
        <taxon>Capsulimonadales</taxon>
        <taxon>Capsulimonadaceae</taxon>
        <taxon>Capsulimonas</taxon>
    </lineage>
</organism>
<dbReference type="Pfam" id="PF07687">
    <property type="entry name" value="M20_dimer"/>
    <property type="match status" value="1"/>
</dbReference>
<accession>A0A402CXG3</accession>